<name>A0ACD1AD89_9FIRM</name>
<dbReference type="Proteomes" id="UP000594014">
    <property type="component" value="Chromosome"/>
</dbReference>
<evidence type="ECO:0000313" key="2">
    <source>
        <dbReference type="Proteomes" id="UP000594014"/>
    </source>
</evidence>
<reference evidence="1" key="1">
    <citation type="submission" date="2019-08" db="EMBL/GenBank/DDBJ databases">
        <title>Genome sequence of Clostridiales bacterium MT110.</title>
        <authorList>
            <person name="Cao J."/>
        </authorList>
    </citation>
    <scope>NUCLEOTIDE SEQUENCE</scope>
    <source>
        <strain evidence="1">MT110</strain>
    </source>
</reference>
<accession>A0ACD1AD89</accession>
<keyword evidence="2" id="KW-1185">Reference proteome</keyword>
<organism evidence="1 2">
    <name type="scientific">Anoxybacterium hadale</name>
    <dbReference type="NCBI Taxonomy" id="3408580"/>
    <lineage>
        <taxon>Bacteria</taxon>
        <taxon>Bacillati</taxon>
        <taxon>Bacillota</taxon>
        <taxon>Clostridia</taxon>
        <taxon>Peptostreptococcales</taxon>
        <taxon>Anaerovoracaceae</taxon>
        <taxon>Anoxybacterium</taxon>
    </lineage>
</organism>
<dbReference type="EMBL" id="CP042469">
    <property type="protein sequence ID" value="QOX64263.1"/>
    <property type="molecule type" value="Genomic_DNA"/>
</dbReference>
<protein>
    <submittedName>
        <fullName evidence="1">ComF family protein</fullName>
    </submittedName>
</protein>
<sequence>MEICVMKGILPSLVEGFFDLIYPSNIYCICCGNIIDDSRPYSLCDVCVRTMKWTNGRTCSCCGKRLQDDYLPDLCTNCRDGGHLFAKGFACAEYGAAERDILHRFKYKDKAYLGRKLAEIMRDRILSEALELDLILPVPMHRRKEKVRGYNQAAVLAKELARLMETPYSSNLLLRSSDTEAMNQLSALERSRNVQEAFAVSSRKKDLLRGKKVLLVDDIFTTGSTADACTDALLRADASEVFVFVFAAGANLISEEDDGIRC</sequence>
<proteinExistence type="predicted"/>
<gene>
    <name evidence="1" type="ORF">FRZ06_13390</name>
</gene>
<evidence type="ECO:0000313" key="1">
    <source>
        <dbReference type="EMBL" id="QOX64263.1"/>
    </source>
</evidence>